<dbReference type="HOGENOM" id="CLU_806762_0_0_1"/>
<accession>B6H4T4</accession>
<dbReference type="OMA" id="HMAHIIS"/>
<proteinExistence type="predicted"/>
<gene>
    <name evidence="1" type="ORF">Pc13g10340</name>
    <name evidence="1" type="ORF">PCH_Pc13g10340</name>
</gene>
<dbReference type="EMBL" id="AM920428">
    <property type="protein sequence ID" value="CAP92103.1"/>
    <property type="molecule type" value="Genomic_DNA"/>
</dbReference>
<reference evidence="1 2" key="1">
    <citation type="journal article" date="2008" name="Nat. Biotechnol.">
        <title>Genome sequencing and analysis of the filamentous fungus Penicillium chrysogenum.</title>
        <authorList>
            <person name="van den Berg M.A."/>
            <person name="Albang R."/>
            <person name="Albermann K."/>
            <person name="Badger J.H."/>
            <person name="Daran J.-M."/>
            <person name="Driessen A.J.M."/>
            <person name="Garcia-Estrada C."/>
            <person name="Fedorova N.D."/>
            <person name="Harris D.M."/>
            <person name="Heijne W.H.M."/>
            <person name="Joardar V.S."/>
            <person name="Kiel J.A.K.W."/>
            <person name="Kovalchuk A."/>
            <person name="Martin J.F."/>
            <person name="Nierman W.C."/>
            <person name="Nijland J.G."/>
            <person name="Pronk J.T."/>
            <person name="Roubos J.A."/>
            <person name="van der Klei I.J."/>
            <person name="van Peij N.N.M.E."/>
            <person name="Veenhuis M."/>
            <person name="von Doehren H."/>
            <person name="Wagner C."/>
            <person name="Wortman J.R."/>
            <person name="Bovenberg R.A.L."/>
        </authorList>
    </citation>
    <scope>NUCLEOTIDE SEQUENCE [LARGE SCALE GENOMIC DNA]</scope>
    <source>
        <strain evidence="2">ATCC 28089 / DSM 1075 / NRRL 1951 / Wisconsin 54-1255</strain>
    </source>
</reference>
<evidence type="ECO:0000313" key="1">
    <source>
        <dbReference type="EMBL" id="CAP92103.1"/>
    </source>
</evidence>
<dbReference type="VEuPathDB" id="FungiDB:PCH_Pc13g10340"/>
<evidence type="ECO:0000313" key="2">
    <source>
        <dbReference type="Proteomes" id="UP000000724"/>
    </source>
</evidence>
<keyword evidence="2" id="KW-1185">Reference proteome</keyword>
<dbReference type="AlphaFoldDB" id="B6H4T4"/>
<organism evidence="1 2">
    <name type="scientific">Penicillium rubens (strain ATCC 28089 / DSM 1075 / NRRL 1951 / Wisconsin 54-1255)</name>
    <name type="common">Penicillium chrysogenum</name>
    <dbReference type="NCBI Taxonomy" id="500485"/>
    <lineage>
        <taxon>Eukaryota</taxon>
        <taxon>Fungi</taxon>
        <taxon>Dikarya</taxon>
        <taxon>Ascomycota</taxon>
        <taxon>Pezizomycotina</taxon>
        <taxon>Eurotiomycetes</taxon>
        <taxon>Eurotiomycetidae</taxon>
        <taxon>Eurotiales</taxon>
        <taxon>Aspergillaceae</taxon>
        <taxon>Penicillium</taxon>
        <taxon>Penicillium chrysogenum species complex</taxon>
    </lineage>
</organism>
<protein>
    <submittedName>
        <fullName evidence="1">Uncharacterized protein</fullName>
    </submittedName>
</protein>
<dbReference type="Proteomes" id="UP000000724">
    <property type="component" value="Contig Pc00c13"/>
</dbReference>
<sequence>MEYGAPDTRLDYCLLPRVCSPRGGKGGSPRLRSCFPVAVGGCWWLSMEDMSRSLLANGRMVRQAWAWRVADRVVHVPDGVLIVIIIQYMWSVPEGEGDQRKKGAPCHEPGYEIHIHWPDESKCRICLYTKSKTSMAPVAKESATAKIGLERAFNLRSPFVRSPAFRGKDKQSLEGYSVKEMFVKGEECGHWARDMDDLWRQLHCQSWGTFIVVLGGKARYTTGNGRLSHMAHIISHKSGYSTTYTLYDIQSTEYIDVHGTSSYCTAPMHGQGRSRELCGTGTLHTFPIQHPTWFAQDDWGRGYSSNKSDSGQYMALACGLFSPLGCTEYTYYGVTTLSVLCAMC</sequence>
<name>B6H4T4_PENRW</name>
<dbReference type="OrthoDB" id="10660566at2759"/>